<dbReference type="AlphaFoldDB" id="A0A0F9HT10"/>
<evidence type="ECO:0000313" key="1">
    <source>
        <dbReference type="EMBL" id="KKM18541.1"/>
    </source>
</evidence>
<accession>A0A0F9HT10</accession>
<proteinExistence type="predicted"/>
<sequence>MPVIRRINGRPPQREVRRHLVRRVVLVPEPEWHNSSCDFTTEQINALVAADARELRRKLMEATATQYPTVSDDPQVQAFYEMCREKGTDHNMAKIFALRDPPSLRTNKTFLANRGNPFEGDDAKAKRCVAAARAGGVNPTGKTYLGGLAKYEGDPKAWIDGKGDVERV</sequence>
<reference evidence="1" key="1">
    <citation type="journal article" date="2015" name="Nature">
        <title>Complex archaea that bridge the gap between prokaryotes and eukaryotes.</title>
        <authorList>
            <person name="Spang A."/>
            <person name="Saw J.H."/>
            <person name="Jorgensen S.L."/>
            <person name="Zaremba-Niedzwiedzka K."/>
            <person name="Martijn J."/>
            <person name="Lind A.E."/>
            <person name="van Eijk R."/>
            <person name="Schleper C."/>
            <person name="Guy L."/>
            <person name="Ettema T.J."/>
        </authorList>
    </citation>
    <scope>NUCLEOTIDE SEQUENCE</scope>
</reference>
<feature type="non-terminal residue" evidence="1">
    <location>
        <position position="168"/>
    </location>
</feature>
<comment type="caution">
    <text evidence="1">The sequence shown here is derived from an EMBL/GenBank/DDBJ whole genome shotgun (WGS) entry which is preliminary data.</text>
</comment>
<protein>
    <submittedName>
        <fullName evidence="1">Uncharacterized protein</fullName>
    </submittedName>
</protein>
<organism evidence="1">
    <name type="scientific">marine sediment metagenome</name>
    <dbReference type="NCBI Taxonomy" id="412755"/>
    <lineage>
        <taxon>unclassified sequences</taxon>
        <taxon>metagenomes</taxon>
        <taxon>ecological metagenomes</taxon>
    </lineage>
</organism>
<dbReference type="EMBL" id="LAZR01014199">
    <property type="protein sequence ID" value="KKM18541.1"/>
    <property type="molecule type" value="Genomic_DNA"/>
</dbReference>
<gene>
    <name evidence="1" type="ORF">LCGC14_1664630</name>
</gene>
<name>A0A0F9HT10_9ZZZZ</name>